<keyword evidence="3 8" id="KW-0813">Transport</keyword>
<reference evidence="10" key="1">
    <citation type="journal article" date="2014" name="Int. J. Syst. Evol. Microbiol.">
        <title>Complete genome sequence of Corynebacterium casei LMG S-19264T (=DSM 44701T), isolated from a smear-ripened cheese.</title>
        <authorList>
            <consortium name="US DOE Joint Genome Institute (JGI-PGF)"/>
            <person name="Walter F."/>
            <person name="Albersmeier A."/>
            <person name="Kalinowski J."/>
            <person name="Ruckert C."/>
        </authorList>
    </citation>
    <scope>NUCLEOTIDE SEQUENCE</scope>
    <source>
        <strain evidence="10">VKM B-2347</strain>
    </source>
</reference>
<keyword evidence="11" id="KW-1185">Reference proteome</keyword>
<keyword evidence="6 8" id="KW-1133">Transmembrane helix</keyword>
<comment type="caution">
    <text evidence="10">The sequence shown here is derived from an EMBL/GenBank/DDBJ whole genome shotgun (WGS) entry which is preliminary data.</text>
</comment>
<evidence type="ECO:0000256" key="1">
    <source>
        <dbReference type="ARBA" id="ARBA00004651"/>
    </source>
</evidence>
<evidence type="ECO:0000313" key="11">
    <source>
        <dbReference type="Proteomes" id="UP001143372"/>
    </source>
</evidence>
<evidence type="ECO:0000256" key="3">
    <source>
        <dbReference type="ARBA" id="ARBA00022448"/>
    </source>
</evidence>
<evidence type="ECO:0000256" key="5">
    <source>
        <dbReference type="ARBA" id="ARBA00022692"/>
    </source>
</evidence>
<dbReference type="GO" id="GO:0055085">
    <property type="term" value="P:transmembrane transport"/>
    <property type="evidence" value="ECO:0007669"/>
    <property type="project" value="InterPro"/>
</dbReference>
<feature type="domain" description="ABC transmembrane type-1" evidence="9">
    <location>
        <begin position="70"/>
        <end position="275"/>
    </location>
</feature>
<evidence type="ECO:0000256" key="2">
    <source>
        <dbReference type="ARBA" id="ARBA00007069"/>
    </source>
</evidence>
<dbReference type="PROSITE" id="PS50928">
    <property type="entry name" value="ABC_TM1"/>
    <property type="match status" value="1"/>
</dbReference>
<keyword evidence="5 8" id="KW-0812">Transmembrane</keyword>
<sequence>MAADAVDRKKIVGAALAAPTFLFLLVFFLIPTGLLFVYSFWLAKSFALIPALSLDNYTRALSSWGFYALTLSGLKNGFWTAAFSVVLSFPAAYYIVYRTRGNLLFYIILVSWFSSYLVRIYAWRVILGSNGLINTTLIQLGLISQPLEILLFSPFATILTLVHIMLPFTLLLLVSSLRDVKAEYIEAAKDLGASQFEVFRKVILPMSYKGLVGAFMFTFVLAAGDYVTPQFLGGRDGMTTGIMISNQFRSSGNWPFGAAMAFLLLATFLVVYFLFVQLLNLLKLAPGRRFHD</sequence>
<name>A0A9W6J3W9_9HYPH</name>
<evidence type="ECO:0000259" key="9">
    <source>
        <dbReference type="PROSITE" id="PS50928"/>
    </source>
</evidence>
<feature type="transmembrane region" description="Helical" evidence="8">
    <location>
        <begin position="256"/>
        <end position="282"/>
    </location>
</feature>
<comment type="subcellular location">
    <subcellularLocation>
        <location evidence="1 8">Cell membrane</location>
        <topology evidence="1 8">Multi-pass membrane protein</topology>
    </subcellularLocation>
</comment>
<dbReference type="PANTHER" id="PTHR42929:SF1">
    <property type="entry name" value="INNER MEMBRANE ABC TRANSPORTER PERMEASE PROTEIN YDCU-RELATED"/>
    <property type="match status" value="1"/>
</dbReference>
<feature type="transmembrane region" description="Helical" evidence="8">
    <location>
        <begin position="12"/>
        <end position="41"/>
    </location>
</feature>
<dbReference type="GO" id="GO:0005886">
    <property type="term" value="C:plasma membrane"/>
    <property type="evidence" value="ECO:0007669"/>
    <property type="project" value="UniProtKB-SubCell"/>
</dbReference>
<dbReference type="PANTHER" id="PTHR42929">
    <property type="entry name" value="INNER MEMBRANE ABC TRANSPORTER PERMEASE PROTEIN YDCU-RELATED-RELATED"/>
    <property type="match status" value="1"/>
</dbReference>
<feature type="transmembrane region" description="Helical" evidence="8">
    <location>
        <begin position="210"/>
        <end position="228"/>
    </location>
</feature>
<feature type="transmembrane region" description="Helical" evidence="8">
    <location>
        <begin position="103"/>
        <end position="122"/>
    </location>
</feature>
<accession>A0A9W6J3W9</accession>
<dbReference type="CDD" id="cd06261">
    <property type="entry name" value="TM_PBP2"/>
    <property type="match status" value="1"/>
</dbReference>
<protein>
    <recommendedName>
        <fullName evidence="9">ABC transmembrane type-1 domain-containing protein</fullName>
    </recommendedName>
</protein>
<evidence type="ECO:0000256" key="8">
    <source>
        <dbReference type="RuleBase" id="RU363032"/>
    </source>
</evidence>
<organism evidence="10 11">
    <name type="scientific">Hansschlegelia plantiphila</name>
    <dbReference type="NCBI Taxonomy" id="374655"/>
    <lineage>
        <taxon>Bacteria</taxon>
        <taxon>Pseudomonadati</taxon>
        <taxon>Pseudomonadota</taxon>
        <taxon>Alphaproteobacteria</taxon>
        <taxon>Hyphomicrobiales</taxon>
        <taxon>Methylopilaceae</taxon>
        <taxon>Hansschlegelia</taxon>
    </lineage>
</organism>
<feature type="transmembrane region" description="Helical" evidence="8">
    <location>
        <begin position="149"/>
        <end position="174"/>
    </location>
</feature>
<dbReference type="Gene3D" id="1.10.3720.10">
    <property type="entry name" value="MetI-like"/>
    <property type="match status" value="1"/>
</dbReference>
<reference evidence="10" key="2">
    <citation type="submission" date="2023-01" db="EMBL/GenBank/DDBJ databases">
        <authorList>
            <person name="Sun Q."/>
            <person name="Evtushenko L."/>
        </authorList>
    </citation>
    <scope>NUCLEOTIDE SEQUENCE</scope>
    <source>
        <strain evidence="10">VKM B-2347</strain>
    </source>
</reference>
<gene>
    <name evidence="10" type="ORF">GCM10008179_35150</name>
</gene>
<evidence type="ECO:0000313" key="10">
    <source>
        <dbReference type="EMBL" id="GLK69877.1"/>
    </source>
</evidence>
<proteinExistence type="inferred from homology"/>
<comment type="similarity">
    <text evidence="2">Belongs to the binding-protein-dependent transport system permease family. CysTW subfamily.</text>
</comment>
<dbReference type="EMBL" id="BSFI01000023">
    <property type="protein sequence ID" value="GLK69877.1"/>
    <property type="molecule type" value="Genomic_DNA"/>
</dbReference>
<evidence type="ECO:0000256" key="6">
    <source>
        <dbReference type="ARBA" id="ARBA00022989"/>
    </source>
</evidence>
<evidence type="ECO:0000256" key="7">
    <source>
        <dbReference type="ARBA" id="ARBA00023136"/>
    </source>
</evidence>
<dbReference type="SUPFAM" id="SSF161098">
    <property type="entry name" value="MetI-like"/>
    <property type="match status" value="1"/>
</dbReference>
<dbReference type="Proteomes" id="UP001143372">
    <property type="component" value="Unassembled WGS sequence"/>
</dbReference>
<dbReference type="Pfam" id="PF00528">
    <property type="entry name" value="BPD_transp_1"/>
    <property type="match status" value="1"/>
</dbReference>
<keyword evidence="7 8" id="KW-0472">Membrane</keyword>
<dbReference type="InterPro" id="IPR000515">
    <property type="entry name" value="MetI-like"/>
</dbReference>
<dbReference type="RefSeq" id="WP_271170088.1">
    <property type="nucleotide sequence ID" value="NZ_BSFI01000023.1"/>
</dbReference>
<feature type="transmembrane region" description="Helical" evidence="8">
    <location>
        <begin position="77"/>
        <end position="96"/>
    </location>
</feature>
<evidence type="ECO:0000256" key="4">
    <source>
        <dbReference type="ARBA" id="ARBA00022475"/>
    </source>
</evidence>
<dbReference type="InterPro" id="IPR035906">
    <property type="entry name" value="MetI-like_sf"/>
</dbReference>
<keyword evidence="4" id="KW-1003">Cell membrane</keyword>
<dbReference type="AlphaFoldDB" id="A0A9W6J3W9"/>